<feature type="compositionally biased region" description="Acidic residues" evidence="3">
    <location>
        <begin position="472"/>
        <end position="493"/>
    </location>
</feature>
<dbReference type="InterPro" id="IPR018359">
    <property type="entry name" value="Bromodomain_CS"/>
</dbReference>
<feature type="compositionally biased region" description="Polar residues" evidence="3">
    <location>
        <begin position="535"/>
        <end position="557"/>
    </location>
</feature>
<evidence type="ECO:0000313" key="5">
    <source>
        <dbReference type="EMBL" id="KAK9160760.1"/>
    </source>
</evidence>
<feature type="compositionally biased region" description="Basic residues" evidence="3">
    <location>
        <begin position="1"/>
        <end position="14"/>
    </location>
</feature>
<proteinExistence type="predicted"/>
<dbReference type="PROSITE" id="PS50014">
    <property type="entry name" value="BROMODOMAIN_2"/>
    <property type="match status" value="1"/>
</dbReference>
<feature type="region of interest" description="Disordered" evidence="3">
    <location>
        <begin position="1"/>
        <end position="136"/>
    </location>
</feature>
<organism evidence="5 6">
    <name type="scientific">Stephania yunnanensis</name>
    <dbReference type="NCBI Taxonomy" id="152371"/>
    <lineage>
        <taxon>Eukaryota</taxon>
        <taxon>Viridiplantae</taxon>
        <taxon>Streptophyta</taxon>
        <taxon>Embryophyta</taxon>
        <taxon>Tracheophyta</taxon>
        <taxon>Spermatophyta</taxon>
        <taxon>Magnoliopsida</taxon>
        <taxon>Ranunculales</taxon>
        <taxon>Menispermaceae</taxon>
        <taxon>Menispermoideae</taxon>
        <taxon>Cissampelideae</taxon>
        <taxon>Stephania</taxon>
    </lineage>
</organism>
<dbReference type="InterPro" id="IPR001487">
    <property type="entry name" value="Bromodomain"/>
</dbReference>
<dbReference type="Pfam" id="PF00439">
    <property type="entry name" value="Bromodomain"/>
    <property type="match status" value="1"/>
</dbReference>
<comment type="caution">
    <text evidence="5">The sequence shown here is derived from an EMBL/GenBank/DDBJ whole genome shotgun (WGS) entry which is preliminary data.</text>
</comment>
<feature type="region of interest" description="Disordered" evidence="3">
    <location>
        <begin position="517"/>
        <end position="564"/>
    </location>
</feature>
<keyword evidence="6" id="KW-1185">Reference proteome</keyword>
<reference evidence="5 6" key="1">
    <citation type="submission" date="2024-01" db="EMBL/GenBank/DDBJ databases">
        <title>Genome assemblies of Stephania.</title>
        <authorList>
            <person name="Yang L."/>
        </authorList>
    </citation>
    <scope>NUCLEOTIDE SEQUENCE [LARGE SCALE GENOMIC DNA]</scope>
    <source>
        <strain evidence="5">YNDBR</strain>
        <tissue evidence="5">Leaf</tissue>
    </source>
</reference>
<feature type="compositionally biased region" description="Polar residues" evidence="3">
    <location>
        <begin position="107"/>
        <end position="119"/>
    </location>
</feature>
<dbReference type="Proteomes" id="UP001420932">
    <property type="component" value="Unassembled WGS sequence"/>
</dbReference>
<evidence type="ECO:0000259" key="4">
    <source>
        <dbReference type="PROSITE" id="PS50014"/>
    </source>
</evidence>
<feature type="region of interest" description="Disordered" evidence="3">
    <location>
        <begin position="586"/>
        <end position="608"/>
    </location>
</feature>
<protein>
    <recommendedName>
        <fullName evidence="4">Bromo domain-containing protein</fullName>
    </recommendedName>
</protein>
<dbReference type="PRINTS" id="PR00503">
    <property type="entry name" value="BROMODOMAIN"/>
</dbReference>
<dbReference type="SMART" id="SM00297">
    <property type="entry name" value="BROMO"/>
    <property type="match status" value="1"/>
</dbReference>
<dbReference type="EMBL" id="JBBNAF010000003">
    <property type="protein sequence ID" value="KAK9160760.1"/>
    <property type="molecule type" value="Genomic_DNA"/>
</dbReference>
<dbReference type="PANTHER" id="PTHR47809:SF2">
    <property type="entry name" value="DNA-BINDING BROMODOMAIN-CONTAINING PROTEIN"/>
    <property type="match status" value="1"/>
</dbReference>
<dbReference type="InterPro" id="IPR036427">
    <property type="entry name" value="Bromodomain-like_sf"/>
</dbReference>
<feature type="compositionally biased region" description="Basic and acidic residues" evidence="3">
    <location>
        <begin position="587"/>
        <end position="608"/>
    </location>
</feature>
<evidence type="ECO:0000256" key="1">
    <source>
        <dbReference type="ARBA" id="ARBA00023117"/>
    </source>
</evidence>
<keyword evidence="1 2" id="KW-0103">Bromodomain</keyword>
<dbReference type="SUPFAM" id="SSF47370">
    <property type="entry name" value="Bromodomain"/>
    <property type="match status" value="1"/>
</dbReference>
<feature type="domain" description="Bromo" evidence="4">
    <location>
        <begin position="224"/>
        <end position="297"/>
    </location>
</feature>
<sequence length="669" mass="75039">MKRKRGHKKAKQKQKQSSTPKPLAKNQEIDSPMDDLDSDNAKLDSPIDVEAPTAAEAPLGLINPPPNPKPSNAESDGLVESRLGRVKVKLKSSSKMLEPINAHLEEQSQGGTEKANSQREGGVEVEKMGDGANPVPRREPIVFYRMSKKAGSIKIKSSNGVSQVNVQGEETIQTDGHKGLEGSTPQESRPKEVKWIRKDPRYNEHELKASLGVRIWITVIKKVMKMDAAEPFNIPVNPIDLGIPDYFDIIENPMDFGTICNNIETGNVYINSEDVFRDVQYIWDNCYRYNNKGDYILDLMKRVKKNFTKYWTAAGLYSDQQNNVNDSTLDQISGIELPGSDEFLKEDIFGVTVRRKDTISSKQGNLGASTLKGSSGTESAHVETIASSTKQKFHVKGIKHKSRRSHGINCHKIDCQCAVCVVRRRRKEREEVALVVENHIEASDENLTQEFRLETVNIVEWESDQDGFLCEADGDDEEDAEDETFLENASSEDESLKREHSPDPVAVVDLEGKGEELKPYGSQQHESRVHEKQETSVSGEIQNNVSRGNLKQSQGTDKSIDEPNAVCRSDEMEDLGKAETNDLAFQQKEDATESQKLEQKSDASQDKQRKMELCKSLQLEENHLVMKLCKTLFPSDCKNVWTGPHSLACTRMPSRRNSAMKVAMDVFMQ</sequence>
<accession>A0AAP0KYY3</accession>
<gene>
    <name evidence="5" type="ORF">Syun_007101</name>
</gene>
<evidence type="ECO:0000256" key="3">
    <source>
        <dbReference type="SAM" id="MobiDB-lite"/>
    </source>
</evidence>
<dbReference type="Gene3D" id="1.20.920.10">
    <property type="entry name" value="Bromodomain-like"/>
    <property type="match status" value="1"/>
</dbReference>
<feature type="compositionally biased region" description="Basic and acidic residues" evidence="3">
    <location>
        <begin position="525"/>
        <end position="534"/>
    </location>
</feature>
<dbReference type="PANTHER" id="PTHR47809">
    <property type="entry name" value="DNA-BINDING BROMODOMAIN-CONTAINING PROTEIN"/>
    <property type="match status" value="1"/>
</dbReference>
<name>A0AAP0KYY3_9MAGN</name>
<dbReference type="PROSITE" id="PS00633">
    <property type="entry name" value="BROMODOMAIN_1"/>
    <property type="match status" value="1"/>
</dbReference>
<feature type="region of interest" description="Disordered" evidence="3">
    <location>
        <begin position="170"/>
        <end position="190"/>
    </location>
</feature>
<feature type="region of interest" description="Disordered" evidence="3">
    <location>
        <begin position="468"/>
        <end position="504"/>
    </location>
</feature>
<evidence type="ECO:0000256" key="2">
    <source>
        <dbReference type="PROSITE-ProRule" id="PRU00035"/>
    </source>
</evidence>
<evidence type="ECO:0000313" key="6">
    <source>
        <dbReference type="Proteomes" id="UP001420932"/>
    </source>
</evidence>
<dbReference type="AlphaFoldDB" id="A0AAP0KYY3"/>